<comment type="caution">
    <text evidence="1">The sequence shown here is derived from an EMBL/GenBank/DDBJ whole genome shotgun (WGS) entry which is preliminary data.</text>
</comment>
<dbReference type="InterPro" id="IPR047717">
    <property type="entry name" value="CC_star_Cory"/>
</dbReference>
<dbReference type="Pfam" id="PF25952">
    <property type="entry name" value="DUF7990"/>
    <property type="match status" value="1"/>
</dbReference>
<protein>
    <submittedName>
        <fullName evidence="1">DNA helicase</fullName>
    </submittedName>
</protein>
<evidence type="ECO:0000313" key="2">
    <source>
        <dbReference type="Proteomes" id="UP001645039"/>
    </source>
</evidence>
<name>A0ABR9F4A8_9GAMM</name>
<keyword evidence="1" id="KW-0547">Nucleotide-binding</keyword>
<dbReference type="InterPro" id="IPR058303">
    <property type="entry name" value="DUF7990"/>
</dbReference>
<organism evidence="1 2">
    <name type="scientific">Halomonas casei</name>
    <dbReference type="NCBI Taxonomy" id="2742613"/>
    <lineage>
        <taxon>Bacteria</taxon>
        <taxon>Pseudomonadati</taxon>
        <taxon>Pseudomonadota</taxon>
        <taxon>Gammaproteobacteria</taxon>
        <taxon>Oceanospirillales</taxon>
        <taxon>Halomonadaceae</taxon>
        <taxon>Halomonas</taxon>
    </lineage>
</organism>
<proteinExistence type="predicted"/>
<dbReference type="NCBIfam" id="NF041419">
    <property type="entry name" value="CC_star_Cory"/>
    <property type="match status" value="1"/>
</dbReference>
<keyword evidence="2" id="KW-1185">Reference proteome</keyword>
<dbReference type="GO" id="GO:0004386">
    <property type="term" value="F:helicase activity"/>
    <property type="evidence" value="ECO:0007669"/>
    <property type="project" value="UniProtKB-KW"/>
</dbReference>
<sequence>MHDDPMHGSSPRRDKLRAWLNQARFFSEEVYNSRYRGAIARARRDEDDLFMLLVFSEMMGLQNPASYYTLELQPLLLERFHDWHTRMGMERSPLDHFRCC</sequence>
<dbReference type="Proteomes" id="UP001645039">
    <property type="component" value="Unassembled WGS sequence"/>
</dbReference>
<evidence type="ECO:0000313" key="1">
    <source>
        <dbReference type="EMBL" id="MBE0401311.1"/>
    </source>
</evidence>
<gene>
    <name evidence="1" type="ORF">EI168_14545</name>
</gene>
<keyword evidence="1" id="KW-0347">Helicase</keyword>
<keyword evidence="1" id="KW-0067">ATP-binding</keyword>
<keyword evidence="1" id="KW-0378">Hydrolase</keyword>
<dbReference type="RefSeq" id="WP_176483397.1">
    <property type="nucleotide sequence ID" value="NZ_CBCSBM010000006.1"/>
</dbReference>
<dbReference type="EMBL" id="RRZD01000015">
    <property type="protein sequence ID" value="MBE0401311.1"/>
    <property type="molecule type" value="Genomic_DNA"/>
</dbReference>
<accession>A0ABR9F4A8</accession>
<reference evidence="1 2" key="1">
    <citation type="submission" date="2020-07" db="EMBL/GenBank/DDBJ databases">
        <title>Halophilic bacteria isolated from french cheeses.</title>
        <authorList>
            <person name="Kothe C.I."/>
            <person name="Farah-Kraiem B."/>
            <person name="Renault P."/>
            <person name="Dridi B."/>
        </authorList>
    </citation>
    <scope>NUCLEOTIDE SEQUENCE [LARGE SCALE GENOMIC DNA]</scope>
    <source>
        <strain evidence="1 2">FME1</strain>
    </source>
</reference>